<protein>
    <submittedName>
        <fullName evidence="1">Uncharacterized protein</fullName>
    </submittedName>
</protein>
<dbReference type="Proteomes" id="UP001232063">
    <property type="component" value="Unassembled WGS sequence"/>
</dbReference>
<gene>
    <name evidence="1" type="ORF">QNI22_32445</name>
</gene>
<dbReference type="EMBL" id="JASJOU010000016">
    <property type="protein sequence ID" value="MDJ1505411.1"/>
    <property type="molecule type" value="Genomic_DNA"/>
</dbReference>
<dbReference type="RefSeq" id="WP_314517432.1">
    <property type="nucleotide sequence ID" value="NZ_JASJOU010000016.1"/>
</dbReference>
<comment type="caution">
    <text evidence="1">The sequence shown here is derived from an EMBL/GenBank/DDBJ whole genome shotgun (WGS) entry which is preliminary data.</text>
</comment>
<evidence type="ECO:0000313" key="1">
    <source>
        <dbReference type="EMBL" id="MDJ1505411.1"/>
    </source>
</evidence>
<evidence type="ECO:0000313" key="2">
    <source>
        <dbReference type="Proteomes" id="UP001232063"/>
    </source>
</evidence>
<proteinExistence type="predicted"/>
<reference evidence="1" key="1">
    <citation type="submission" date="2023-05" db="EMBL/GenBank/DDBJ databases">
        <authorList>
            <person name="Zhang X."/>
        </authorList>
    </citation>
    <scope>NUCLEOTIDE SEQUENCE</scope>
    <source>
        <strain evidence="1">BD1B2-1</strain>
    </source>
</reference>
<accession>A0AAE3UII1</accession>
<organism evidence="1 2">
    <name type="scientific">Xanthocytophaga agilis</name>
    <dbReference type="NCBI Taxonomy" id="3048010"/>
    <lineage>
        <taxon>Bacteria</taxon>
        <taxon>Pseudomonadati</taxon>
        <taxon>Bacteroidota</taxon>
        <taxon>Cytophagia</taxon>
        <taxon>Cytophagales</taxon>
        <taxon>Rhodocytophagaceae</taxon>
        <taxon>Xanthocytophaga</taxon>
    </lineage>
</organism>
<dbReference type="AlphaFoldDB" id="A0AAE3UII1"/>
<sequence length="114" mass="13901">MRRVAQVQNHSRIKRVMVYRDEDGFYLFFYDKAEDCSSFEDRYYSTIEDIYDFCEQQYNIKEKGWQDIADPEPDCQHDWITPVRIKDRIIGKPQWGRYEKLVNGVWVDIKEMDS</sequence>
<keyword evidence="2" id="KW-1185">Reference proteome</keyword>
<name>A0AAE3UII1_9BACT</name>